<feature type="compositionally biased region" description="Acidic residues" evidence="1">
    <location>
        <begin position="87"/>
        <end position="100"/>
    </location>
</feature>
<feature type="region of interest" description="Disordered" evidence="1">
    <location>
        <begin position="1"/>
        <end position="24"/>
    </location>
</feature>
<name>A0A813FYI8_POLGL</name>
<dbReference type="Proteomes" id="UP000654075">
    <property type="component" value="Unassembled WGS sequence"/>
</dbReference>
<sequence>MDLQLETLGRATGPRCAEQNQRSAPAELEPWWTASVVIDCESSGQEEDDSEVEFVSAGSWTLTAEEGKDAEPLSKRRRLPQATAAATEDDEIALFDECTG</sequence>
<feature type="non-terminal residue" evidence="2">
    <location>
        <position position="100"/>
    </location>
</feature>
<evidence type="ECO:0000256" key="1">
    <source>
        <dbReference type="SAM" id="MobiDB-lite"/>
    </source>
</evidence>
<dbReference type="EMBL" id="CAJNNV010026844">
    <property type="protein sequence ID" value="CAE8619130.1"/>
    <property type="molecule type" value="Genomic_DNA"/>
</dbReference>
<organism evidence="2 3">
    <name type="scientific">Polarella glacialis</name>
    <name type="common">Dinoflagellate</name>
    <dbReference type="NCBI Taxonomy" id="89957"/>
    <lineage>
        <taxon>Eukaryota</taxon>
        <taxon>Sar</taxon>
        <taxon>Alveolata</taxon>
        <taxon>Dinophyceae</taxon>
        <taxon>Suessiales</taxon>
        <taxon>Suessiaceae</taxon>
        <taxon>Polarella</taxon>
    </lineage>
</organism>
<evidence type="ECO:0000313" key="3">
    <source>
        <dbReference type="Proteomes" id="UP000654075"/>
    </source>
</evidence>
<protein>
    <submittedName>
        <fullName evidence="2">Uncharacterized protein</fullName>
    </submittedName>
</protein>
<gene>
    <name evidence="2" type="ORF">PGLA1383_LOCUS36721</name>
</gene>
<dbReference type="AlphaFoldDB" id="A0A813FYI8"/>
<evidence type="ECO:0000313" key="2">
    <source>
        <dbReference type="EMBL" id="CAE8619130.1"/>
    </source>
</evidence>
<reference evidence="2" key="1">
    <citation type="submission" date="2021-02" db="EMBL/GenBank/DDBJ databases">
        <authorList>
            <person name="Dougan E. K."/>
            <person name="Rhodes N."/>
            <person name="Thang M."/>
            <person name="Chan C."/>
        </authorList>
    </citation>
    <scope>NUCLEOTIDE SEQUENCE</scope>
</reference>
<feature type="region of interest" description="Disordered" evidence="1">
    <location>
        <begin position="66"/>
        <end position="100"/>
    </location>
</feature>
<accession>A0A813FYI8</accession>
<proteinExistence type="predicted"/>
<comment type="caution">
    <text evidence="2">The sequence shown here is derived from an EMBL/GenBank/DDBJ whole genome shotgun (WGS) entry which is preliminary data.</text>
</comment>
<keyword evidence="3" id="KW-1185">Reference proteome</keyword>